<feature type="compositionally biased region" description="Polar residues" evidence="1">
    <location>
        <begin position="1349"/>
        <end position="1374"/>
    </location>
</feature>
<feature type="compositionally biased region" description="Low complexity" evidence="1">
    <location>
        <begin position="184"/>
        <end position="196"/>
    </location>
</feature>
<feature type="region of interest" description="Disordered" evidence="1">
    <location>
        <begin position="1510"/>
        <end position="1735"/>
    </location>
</feature>
<name>A0A6G1K5R3_9PLEO</name>
<feature type="region of interest" description="Disordered" evidence="1">
    <location>
        <begin position="952"/>
        <end position="975"/>
    </location>
</feature>
<dbReference type="PANTHER" id="PTHR42105">
    <property type="entry name" value="DIM2-ASSOCIATED PROTEIN 1"/>
    <property type="match status" value="1"/>
</dbReference>
<protein>
    <recommendedName>
        <fullName evidence="4">Transaldolase</fullName>
    </recommendedName>
</protein>
<feature type="region of interest" description="Disordered" evidence="1">
    <location>
        <begin position="896"/>
        <end position="920"/>
    </location>
</feature>
<feature type="region of interest" description="Disordered" evidence="1">
    <location>
        <begin position="1269"/>
        <end position="1493"/>
    </location>
</feature>
<feature type="compositionally biased region" description="Basic and acidic residues" evidence="1">
    <location>
        <begin position="1317"/>
        <end position="1329"/>
    </location>
</feature>
<feature type="compositionally biased region" description="Polar residues" evidence="1">
    <location>
        <begin position="1623"/>
        <end position="1639"/>
    </location>
</feature>
<feature type="compositionally biased region" description="Basic and acidic residues" evidence="1">
    <location>
        <begin position="489"/>
        <end position="501"/>
    </location>
</feature>
<feature type="compositionally biased region" description="Basic and acidic residues" evidence="1">
    <location>
        <begin position="357"/>
        <end position="372"/>
    </location>
</feature>
<feature type="region of interest" description="Disordered" evidence="1">
    <location>
        <begin position="83"/>
        <end position="137"/>
    </location>
</feature>
<evidence type="ECO:0000313" key="3">
    <source>
        <dbReference type="Proteomes" id="UP000799428"/>
    </source>
</evidence>
<feature type="region of interest" description="Disordered" evidence="1">
    <location>
        <begin position="357"/>
        <end position="634"/>
    </location>
</feature>
<accession>A0A6G1K5R3</accession>
<gene>
    <name evidence="2" type="ORF">K504DRAFT_383487</name>
</gene>
<feature type="compositionally biased region" description="Polar residues" evidence="1">
    <location>
        <begin position="714"/>
        <end position="733"/>
    </location>
</feature>
<feature type="compositionally biased region" description="Low complexity" evidence="1">
    <location>
        <begin position="1589"/>
        <end position="1601"/>
    </location>
</feature>
<feature type="compositionally biased region" description="Low complexity" evidence="1">
    <location>
        <begin position="473"/>
        <end position="487"/>
    </location>
</feature>
<feature type="compositionally biased region" description="Polar residues" evidence="1">
    <location>
        <begin position="656"/>
        <end position="693"/>
    </location>
</feature>
<feature type="region of interest" description="Disordered" evidence="1">
    <location>
        <begin position="1195"/>
        <end position="1217"/>
    </location>
</feature>
<feature type="region of interest" description="Disordered" evidence="1">
    <location>
        <begin position="656"/>
        <end position="743"/>
    </location>
</feature>
<reference evidence="2" key="1">
    <citation type="journal article" date="2020" name="Stud. Mycol.">
        <title>101 Dothideomycetes genomes: a test case for predicting lifestyles and emergence of pathogens.</title>
        <authorList>
            <person name="Haridas S."/>
            <person name="Albert R."/>
            <person name="Binder M."/>
            <person name="Bloem J."/>
            <person name="Labutti K."/>
            <person name="Salamov A."/>
            <person name="Andreopoulos B."/>
            <person name="Baker S."/>
            <person name="Barry K."/>
            <person name="Bills G."/>
            <person name="Bluhm B."/>
            <person name="Cannon C."/>
            <person name="Castanera R."/>
            <person name="Culley D."/>
            <person name="Daum C."/>
            <person name="Ezra D."/>
            <person name="Gonzalez J."/>
            <person name="Henrissat B."/>
            <person name="Kuo A."/>
            <person name="Liang C."/>
            <person name="Lipzen A."/>
            <person name="Lutzoni F."/>
            <person name="Magnuson J."/>
            <person name="Mondo S."/>
            <person name="Nolan M."/>
            <person name="Ohm R."/>
            <person name="Pangilinan J."/>
            <person name="Park H.-J."/>
            <person name="Ramirez L."/>
            <person name="Alfaro M."/>
            <person name="Sun H."/>
            <person name="Tritt A."/>
            <person name="Yoshinaga Y."/>
            <person name="Zwiers L.-H."/>
            <person name="Turgeon B."/>
            <person name="Goodwin S."/>
            <person name="Spatafora J."/>
            <person name="Crous P."/>
            <person name="Grigoriev I."/>
        </authorList>
    </citation>
    <scope>NUCLEOTIDE SEQUENCE</scope>
    <source>
        <strain evidence="2">CBS 279.74</strain>
    </source>
</reference>
<feature type="region of interest" description="Disordered" evidence="1">
    <location>
        <begin position="1006"/>
        <end position="1084"/>
    </location>
</feature>
<feature type="compositionally biased region" description="Polar residues" evidence="1">
    <location>
        <begin position="1669"/>
        <end position="1679"/>
    </location>
</feature>
<dbReference type="OrthoDB" id="5382102at2759"/>
<feature type="compositionally biased region" description="Basic and acidic residues" evidence="1">
    <location>
        <begin position="957"/>
        <end position="975"/>
    </location>
</feature>
<feature type="compositionally biased region" description="Polar residues" evidence="1">
    <location>
        <begin position="1690"/>
        <end position="1703"/>
    </location>
</feature>
<feature type="region of interest" description="Disordered" evidence="1">
    <location>
        <begin position="1"/>
        <end position="55"/>
    </location>
</feature>
<evidence type="ECO:0000256" key="1">
    <source>
        <dbReference type="SAM" id="MobiDB-lite"/>
    </source>
</evidence>
<feature type="compositionally biased region" description="Low complexity" evidence="1">
    <location>
        <begin position="1477"/>
        <end position="1488"/>
    </location>
</feature>
<feature type="compositionally biased region" description="Low complexity" evidence="1">
    <location>
        <begin position="622"/>
        <end position="634"/>
    </location>
</feature>
<dbReference type="EMBL" id="MU005773">
    <property type="protein sequence ID" value="KAF2707953.1"/>
    <property type="molecule type" value="Genomic_DNA"/>
</dbReference>
<feature type="compositionally biased region" description="Polar residues" evidence="1">
    <location>
        <begin position="896"/>
        <end position="912"/>
    </location>
</feature>
<feature type="compositionally biased region" description="Acidic residues" evidence="1">
    <location>
        <begin position="1336"/>
        <end position="1345"/>
    </location>
</feature>
<dbReference type="PANTHER" id="PTHR42105:SF1">
    <property type="entry name" value="TRANSALDOLASE"/>
    <property type="match status" value="1"/>
</dbReference>
<feature type="compositionally biased region" description="Basic and acidic residues" evidence="1">
    <location>
        <begin position="461"/>
        <end position="471"/>
    </location>
</feature>
<organism evidence="2 3">
    <name type="scientific">Pleomassaria siparia CBS 279.74</name>
    <dbReference type="NCBI Taxonomy" id="1314801"/>
    <lineage>
        <taxon>Eukaryota</taxon>
        <taxon>Fungi</taxon>
        <taxon>Dikarya</taxon>
        <taxon>Ascomycota</taxon>
        <taxon>Pezizomycotina</taxon>
        <taxon>Dothideomycetes</taxon>
        <taxon>Pleosporomycetidae</taxon>
        <taxon>Pleosporales</taxon>
        <taxon>Pleomassariaceae</taxon>
        <taxon>Pleomassaria</taxon>
    </lineage>
</organism>
<feature type="compositionally biased region" description="Polar residues" evidence="1">
    <location>
        <begin position="1037"/>
        <end position="1046"/>
    </location>
</feature>
<feature type="compositionally biased region" description="Low complexity" evidence="1">
    <location>
        <begin position="567"/>
        <end position="579"/>
    </location>
</feature>
<feature type="compositionally biased region" description="Polar residues" evidence="1">
    <location>
        <begin position="1438"/>
        <end position="1448"/>
    </location>
</feature>
<feature type="region of interest" description="Disordered" evidence="1">
    <location>
        <begin position="174"/>
        <end position="332"/>
    </location>
</feature>
<feature type="compositionally biased region" description="Basic and acidic residues" evidence="1">
    <location>
        <begin position="213"/>
        <end position="229"/>
    </location>
</feature>
<feature type="compositionally biased region" description="Basic and acidic residues" evidence="1">
    <location>
        <begin position="240"/>
        <end position="254"/>
    </location>
</feature>
<feature type="compositionally biased region" description="Polar residues" evidence="1">
    <location>
        <begin position="1269"/>
        <end position="1282"/>
    </location>
</feature>
<feature type="region of interest" description="Disordered" evidence="1">
    <location>
        <begin position="1096"/>
        <end position="1119"/>
    </location>
</feature>
<feature type="compositionally biased region" description="Basic and acidic residues" evidence="1">
    <location>
        <begin position="1065"/>
        <end position="1084"/>
    </location>
</feature>
<dbReference type="Proteomes" id="UP000799428">
    <property type="component" value="Unassembled WGS sequence"/>
</dbReference>
<feature type="compositionally biased region" description="Polar residues" evidence="1">
    <location>
        <begin position="605"/>
        <end position="614"/>
    </location>
</feature>
<feature type="compositionally biased region" description="Polar residues" evidence="1">
    <location>
        <begin position="322"/>
        <end position="332"/>
    </location>
</feature>
<feature type="compositionally biased region" description="Polar residues" evidence="1">
    <location>
        <begin position="1299"/>
        <end position="1316"/>
    </location>
</feature>
<feature type="compositionally biased region" description="Acidic residues" evidence="1">
    <location>
        <begin position="1020"/>
        <end position="1031"/>
    </location>
</feature>
<evidence type="ECO:0008006" key="4">
    <source>
        <dbReference type="Google" id="ProtNLM"/>
    </source>
</evidence>
<sequence length="1735" mass="192100">MGLDTQRPPLPPPTEPSTISGSDPDQNHRSDDVATDVSTRTDKTSYSIPEDGTPVTINTVKKQGAVHKKFPSQTSLLIEYFEGGKTESTTQSRPSVRVRVTPSSRRSKAHANDHVQITQTSRDTRKPSYTRRISLGSKSRDEVLPTAAAESYSDDSTVSSILPVDVEVLHNASELSSGPGQYIPPMSDVSSMPPDSMLEEPPVIKPPRRRRSRSLERDQVSELSTKDTLKAPARQRSRSLSKERITQRVMEKLGQKQPTEGNSPKTKETKAGREEVSTSRKSHRRTSKGSRDEEVSTISGTESSLLSSNANRRSGEIHSARSAVSGTSSINNPKLLATVEDAIRRLILPELDALKEEQRTSHNRSKFDKRSSTDSTYETVESTSSRDPSRRRVSKSSSAPHIHGNKPKVVLNRDGDDPGTILSGNSSRKERRSSRGSVSERSYAESTTRDTEKVHRKKSEKSRDKERHSTRDTAVAGLAGAGLTAAALRHHDSRDSKDERKERKKKHSRASQSRTASISEGIEEEHYRSKHMAVPPLPILQSELQGSEMTRDSILSAETETRDRPSSRSSSRTGTGLETPIREVTRGFASPSRTSNRTPVALQQRLGTAHSNKSLGEMGLGSPKSSRSYSSLSKEVSPAGLESAAAAKVRALESSEPQASQYEIAEQTPTRGLSPIQSEASYQEEVTTTTQSPRHLRSVHSGASTSTKGRKAQRQTSNLSIQSFESTPSTKAASTRKHRPQAVTLEAGREILGNKPNSTRDTEDFFRGGHEENEMYRRELESSEQGSPHVDYRHMSNYTDESTELSYLDHRDDKLPVSQDVRQVGSNPNFVHTPLAVESAVASLHEPSNISVLSSPHKGRFSQISPVMEDDTTHEDELHDHPSQERWNQIRNQAQTLAEHSQGTNSPRQSLARSIDEPPKMQASAFPTDDHMMPEIGVWQDDESEVNTNPSIIQDHPGGEYHDGAESLLSRQEERERTPTYAKSAAMTAGGAAVIAAAAARVRDEDAAAHNGQYHARQEDDYDEDYPEEQQYEPQPTFAQAHTPSMSPALWRGDEGYQSANQRGRTPDYRSKVLNDDGHGQFDFDHEETDLFAANDNHTRSHSGGSDGMSEPLYDSATGKGIDRIQSKDVVALMDHLTVRDAQRNARDTEILVTLVRSAAEMRNQFEEMKQFIRTQDGMIMNAADKRADLTEQRILGGPRPQPLGSPRFPRSSSEDIDLEQKKKSVFKRALKGLSLKGDGDIKKIEAMLMQLLGEVEGLKHVHQLSLEQQTTNRTNSMTSYDNLRASGDPGYEPEGRANTASSPNQSGYLSNPSSRRIQDLHSGMDVHQAHRISTVEEDDEEYAENEGQYENTERMTTPTQEARRNNSISQVTPPQAPRPFRESQSQENTPKRKHKSNSSSIFGIPKISRWSKTTASTNPDRESLPRNSGSGEKRPYSTASRSGSQINMPYYGDAQYELQQDDRLQSNTFLPDEQRSMLSERSIRSSSPLIPDEELDANWVLDDPKYQAHRNSLNLQHPQPRPGPTGRHQNHLEDQAKIYEPSGSSVGEPDYDQWGSNPSLARNRLSGGGGISQGPGHLSPISSDGGYSQHSASEQQAAQSRISKMRDDGPLIPPQPLAGHGQTRQMYSSPNEFASQGALTPLEPIQEVRYSLETDTGRHYSPTPSPRPSNQKLNTPQRKITGPRPMGSRSPSGQRGLSGHQTQLEHSDTVIRRKPIVADTESLESYRSSDSETF</sequence>
<keyword evidence="3" id="KW-1185">Reference proteome</keyword>
<feature type="compositionally biased region" description="Low complexity" evidence="1">
    <location>
        <begin position="88"/>
        <end position="104"/>
    </location>
</feature>
<feature type="compositionally biased region" description="Basic and acidic residues" evidence="1">
    <location>
        <begin position="265"/>
        <end position="278"/>
    </location>
</feature>
<evidence type="ECO:0000313" key="2">
    <source>
        <dbReference type="EMBL" id="KAF2707953.1"/>
    </source>
</evidence>
<feature type="compositionally biased region" description="Polar residues" evidence="1">
    <location>
        <begin position="373"/>
        <end position="386"/>
    </location>
</feature>
<proteinExistence type="predicted"/>
<feature type="compositionally biased region" description="Low complexity" evidence="1">
    <location>
        <begin position="303"/>
        <end position="312"/>
    </location>
</feature>